<dbReference type="GO" id="GO:0008777">
    <property type="term" value="F:acetylornithine deacetylase activity"/>
    <property type="evidence" value="ECO:0007669"/>
    <property type="project" value="TreeGrafter"/>
</dbReference>
<dbReference type="InterPro" id="IPR050072">
    <property type="entry name" value="Peptidase_M20A"/>
</dbReference>
<dbReference type="GO" id="GO:0008270">
    <property type="term" value="F:zinc ion binding"/>
    <property type="evidence" value="ECO:0007669"/>
    <property type="project" value="InterPro"/>
</dbReference>
<dbReference type="EMBL" id="CP002116">
    <property type="protein sequence ID" value="ADK80154.1"/>
    <property type="molecule type" value="Genomic_DNA"/>
</dbReference>
<reference evidence="10 11" key="1">
    <citation type="journal article" date="2010" name="Stand. Genomic Sci.">
        <title>Complete genome sequence of Spirochaeta smaragdinae type strain (SEBR 4228).</title>
        <authorList>
            <person name="Mavromatis K."/>
            <person name="Yasawong M."/>
            <person name="Chertkov O."/>
            <person name="Lapidus A."/>
            <person name="Lucas S."/>
            <person name="Nolan M."/>
            <person name="Del Rio T.G."/>
            <person name="Tice H."/>
            <person name="Cheng J.F."/>
            <person name="Pitluck S."/>
            <person name="Liolios K."/>
            <person name="Ivanova N."/>
            <person name="Tapia R."/>
            <person name="Han C."/>
            <person name="Bruce D."/>
            <person name="Goodwin L."/>
            <person name="Pati A."/>
            <person name="Chen A."/>
            <person name="Palaniappan K."/>
            <person name="Land M."/>
            <person name="Hauser L."/>
            <person name="Chang Y.J."/>
            <person name="Jeffries C.D."/>
            <person name="Detter J.C."/>
            <person name="Rohde M."/>
            <person name="Brambilla E."/>
            <person name="Spring S."/>
            <person name="Goker M."/>
            <person name="Sikorski J."/>
            <person name="Woyke T."/>
            <person name="Bristow J."/>
            <person name="Eisen J.A."/>
            <person name="Markowitz V."/>
            <person name="Hugenholtz P."/>
            <person name="Klenk H.P."/>
            <person name="Kyrpides N.C."/>
        </authorList>
    </citation>
    <scope>NUCLEOTIDE SEQUENCE [LARGE SCALE GENOMIC DNA]</scope>
    <source>
        <strain evidence="11">DSM 11293 / JCM 15392 / SEBR 4228</strain>
    </source>
</reference>
<proteinExistence type="inferred from homology"/>
<evidence type="ECO:0000256" key="3">
    <source>
        <dbReference type="ARBA" id="ARBA00022670"/>
    </source>
</evidence>
<evidence type="ECO:0000313" key="11">
    <source>
        <dbReference type="Proteomes" id="UP000002318"/>
    </source>
</evidence>
<keyword evidence="4" id="KW-0479">Metal-binding</keyword>
<dbReference type="GO" id="GO:0006526">
    <property type="term" value="P:L-arginine biosynthetic process"/>
    <property type="evidence" value="ECO:0007669"/>
    <property type="project" value="TreeGrafter"/>
</dbReference>
<evidence type="ECO:0000313" key="10">
    <source>
        <dbReference type="EMBL" id="ADK80154.1"/>
    </source>
</evidence>
<gene>
    <name evidence="10" type="ordered locus">Spirs_1021</name>
</gene>
<evidence type="ECO:0000256" key="5">
    <source>
        <dbReference type="ARBA" id="ARBA00022801"/>
    </source>
</evidence>
<accession>E1RCS4</accession>
<evidence type="ECO:0000256" key="9">
    <source>
        <dbReference type="ARBA" id="ARBA00023285"/>
    </source>
</evidence>
<name>E1RCS4_SEDSS</name>
<dbReference type="KEGG" id="ssm:Spirs_1021"/>
<dbReference type="InterPro" id="IPR036264">
    <property type="entry name" value="Bact_exopeptidase_dim_dom"/>
</dbReference>
<sequence length="478" mass="52028">MSIKGFLETFWNQFLSDLDEFISIESIEGEPLPGAPFGPGPAAALSWYLSRARTFGFHTTNFDGFAGEVLWDPFETGNAGIGVIVHVDVVPAYGTWSVPPFRLSRNEGKLFGRGAFDDKGPALGILYALAALREEGFLPFQPIRIILGTNEESGMQGIAEYRRRRPDPHLSFTPDAPFPVVRGEKGILDCEFVWELSSPYSAEDEDSIVLLELENGPDASVRSVPAFCRMLLSVPCRLLDDFRGLVAQEPMADFTVPNELEPCRVELRFSGVSAPSTTPWLGVNALVAALSFLDRYAMRIPLASPFDRIAAFASASLLEQFHGEGLGLGELSDESGKVSCNPGLACLQPGRFSIVTQLRYPISASPDFVTGMIRRSLEKWSGRFLPLRHLPPISFSESLPLVGKLLASYRSISGDISARPVIMSGGTYARAMSNCVGFGPLFPGSELTAHKADEYISEADLLSAVEIWSDAIMALSMG</sequence>
<evidence type="ECO:0000256" key="2">
    <source>
        <dbReference type="ARBA" id="ARBA00006247"/>
    </source>
</evidence>
<evidence type="ECO:0000256" key="7">
    <source>
        <dbReference type="ARBA" id="ARBA00022997"/>
    </source>
</evidence>
<keyword evidence="7" id="KW-0224">Dipeptidase</keyword>
<evidence type="ECO:0000256" key="4">
    <source>
        <dbReference type="ARBA" id="ARBA00022723"/>
    </source>
</evidence>
<dbReference type="STRING" id="573413.Spirs_1021"/>
<dbReference type="GO" id="GO:0006508">
    <property type="term" value="P:proteolysis"/>
    <property type="evidence" value="ECO:0007669"/>
    <property type="project" value="UniProtKB-KW"/>
</dbReference>
<keyword evidence="6" id="KW-0862">Zinc</keyword>
<dbReference type="Gene3D" id="3.40.630.10">
    <property type="entry name" value="Zn peptidases"/>
    <property type="match status" value="1"/>
</dbReference>
<dbReference type="RefSeq" id="WP_013253618.1">
    <property type="nucleotide sequence ID" value="NC_014364.1"/>
</dbReference>
<keyword evidence="9" id="KW-0170">Cobalt</keyword>
<dbReference type="OrthoDB" id="9792335at2"/>
<dbReference type="Pfam" id="PF01546">
    <property type="entry name" value="Peptidase_M20"/>
    <property type="match status" value="1"/>
</dbReference>
<dbReference type="SUPFAM" id="SSF53187">
    <property type="entry name" value="Zn-dependent exopeptidases"/>
    <property type="match status" value="1"/>
</dbReference>
<comment type="similarity">
    <text evidence="2">Belongs to the peptidase M20A family.</text>
</comment>
<dbReference type="eggNOG" id="COG0624">
    <property type="taxonomic scope" value="Bacteria"/>
</dbReference>
<keyword evidence="5" id="KW-0378">Hydrolase</keyword>
<comment type="cofactor">
    <cofactor evidence="1">
        <name>Zn(2+)</name>
        <dbReference type="ChEBI" id="CHEBI:29105"/>
    </cofactor>
</comment>
<dbReference type="NCBIfam" id="TIGR01887">
    <property type="entry name" value="dipeptidaselike"/>
    <property type="match status" value="1"/>
</dbReference>
<evidence type="ECO:0000256" key="6">
    <source>
        <dbReference type="ARBA" id="ARBA00022833"/>
    </source>
</evidence>
<dbReference type="PANTHER" id="PTHR43808">
    <property type="entry name" value="ACETYLORNITHINE DEACETYLASE"/>
    <property type="match status" value="1"/>
</dbReference>
<evidence type="ECO:0000256" key="8">
    <source>
        <dbReference type="ARBA" id="ARBA00023049"/>
    </source>
</evidence>
<dbReference type="PANTHER" id="PTHR43808:SF31">
    <property type="entry name" value="N-ACETYL-L-CITRULLINE DEACETYLASE"/>
    <property type="match status" value="1"/>
</dbReference>
<keyword evidence="3" id="KW-0645">Protease</keyword>
<keyword evidence="11" id="KW-1185">Reference proteome</keyword>
<dbReference type="Proteomes" id="UP000002318">
    <property type="component" value="Chromosome"/>
</dbReference>
<dbReference type="Gene3D" id="3.30.70.360">
    <property type="match status" value="2"/>
</dbReference>
<dbReference type="SUPFAM" id="SSF55031">
    <property type="entry name" value="Bacterial exopeptidase dimerisation domain"/>
    <property type="match status" value="1"/>
</dbReference>
<dbReference type="HOGENOM" id="CLU_031786_0_0_12"/>
<dbReference type="GO" id="GO:0016805">
    <property type="term" value="F:dipeptidase activity"/>
    <property type="evidence" value="ECO:0007669"/>
    <property type="project" value="UniProtKB-KW"/>
</dbReference>
<keyword evidence="8" id="KW-0482">Metalloprotease</keyword>
<dbReference type="AlphaFoldDB" id="E1RCS4"/>
<evidence type="ECO:0000256" key="1">
    <source>
        <dbReference type="ARBA" id="ARBA00001947"/>
    </source>
</evidence>
<protein>
    <submittedName>
        <fullName evidence="10">Dipeptidase</fullName>
    </submittedName>
</protein>
<dbReference type="GO" id="GO:0008237">
    <property type="term" value="F:metallopeptidase activity"/>
    <property type="evidence" value="ECO:0007669"/>
    <property type="project" value="UniProtKB-KW"/>
</dbReference>
<dbReference type="InterPro" id="IPR002933">
    <property type="entry name" value="Peptidase_M20"/>
</dbReference>
<organism evidence="10 11">
    <name type="scientific">Sediminispirochaeta smaragdinae (strain DSM 11293 / JCM 15392 / SEBR 4228)</name>
    <name type="common">Spirochaeta smaragdinae</name>
    <dbReference type="NCBI Taxonomy" id="573413"/>
    <lineage>
        <taxon>Bacteria</taxon>
        <taxon>Pseudomonadati</taxon>
        <taxon>Spirochaetota</taxon>
        <taxon>Spirochaetia</taxon>
        <taxon>Spirochaetales</taxon>
        <taxon>Spirochaetaceae</taxon>
        <taxon>Sediminispirochaeta</taxon>
    </lineage>
</organism>
<dbReference type="InterPro" id="IPR010964">
    <property type="entry name" value="M20A_pepV-rel"/>
</dbReference>